<evidence type="ECO:0000313" key="2">
    <source>
        <dbReference type="EMBL" id="KAG5586910.1"/>
    </source>
</evidence>
<feature type="signal peptide" evidence="1">
    <location>
        <begin position="1"/>
        <end position="28"/>
    </location>
</feature>
<keyword evidence="3" id="KW-1185">Reference proteome</keyword>
<evidence type="ECO:0000256" key="1">
    <source>
        <dbReference type="SAM" id="SignalP"/>
    </source>
</evidence>
<accession>A0A9J5XID6</accession>
<sequence length="96" mass="10292">MRQPNISTACLAISTLAIHSSLTVTSMASSPSSSRTLVVLRLRLLRWQGETFGSRPSSVIGDGNLRRNVGGFSAGTSIDPSLKTTVFQYNICFTKA</sequence>
<dbReference type="AlphaFoldDB" id="A0A9J5XID6"/>
<dbReference type="EMBL" id="JACXVP010000009">
    <property type="protein sequence ID" value="KAG5586910.1"/>
    <property type="molecule type" value="Genomic_DNA"/>
</dbReference>
<dbReference type="Proteomes" id="UP000824120">
    <property type="component" value="Chromosome 9"/>
</dbReference>
<keyword evidence="1" id="KW-0732">Signal</keyword>
<evidence type="ECO:0000313" key="3">
    <source>
        <dbReference type="Proteomes" id="UP000824120"/>
    </source>
</evidence>
<organism evidence="2 3">
    <name type="scientific">Solanum commersonii</name>
    <name type="common">Commerson's wild potato</name>
    <name type="synonym">Commerson's nightshade</name>
    <dbReference type="NCBI Taxonomy" id="4109"/>
    <lineage>
        <taxon>Eukaryota</taxon>
        <taxon>Viridiplantae</taxon>
        <taxon>Streptophyta</taxon>
        <taxon>Embryophyta</taxon>
        <taxon>Tracheophyta</taxon>
        <taxon>Spermatophyta</taxon>
        <taxon>Magnoliopsida</taxon>
        <taxon>eudicotyledons</taxon>
        <taxon>Gunneridae</taxon>
        <taxon>Pentapetalae</taxon>
        <taxon>asterids</taxon>
        <taxon>lamiids</taxon>
        <taxon>Solanales</taxon>
        <taxon>Solanaceae</taxon>
        <taxon>Solanoideae</taxon>
        <taxon>Solaneae</taxon>
        <taxon>Solanum</taxon>
    </lineage>
</organism>
<feature type="chain" id="PRO_5039896035" description="Secreted protein" evidence="1">
    <location>
        <begin position="29"/>
        <end position="96"/>
    </location>
</feature>
<proteinExistence type="predicted"/>
<evidence type="ECO:0008006" key="4">
    <source>
        <dbReference type="Google" id="ProtNLM"/>
    </source>
</evidence>
<protein>
    <recommendedName>
        <fullName evidence="4">Secreted protein</fullName>
    </recommendedName>
</protein>
<name>A0A9J5XID6_SOLCO</name>
<comment type="caution">
    <text evidence="2">The sequence shown here is derived from an EMBL/GenBank/DDBJ whole genome shotgun (WGS) entry which is preliminary data.</text>
</comment>
<reference evidence="2 3" key="1">
    <citation type="submission" date="2020-09" db="EMBL/GenBank/DDBJ databases">
        <title>De no assembly of potato wild relative species, Solanum commersonii.</title>
        <authorList>
            <person name="Cho K."/>
        </authorList>
    </citation>
    <scope>NUCLEOTIDE SEQUENCE [LARGE SCALE GENOMIC DNA]</scope>
    <source>
        <strain evidence="2">LZ3.2</strain>
        <tissue evidence="2">Leaf</tissue>
    </source>
</reference>
<gene>
    <name evidence="2" type="ORF">H5410_047344</name>
</gene>